<dbReference type="PANTHER" id="PTHR14463:SF10">
    <property type="entry name" value="LIPASE MATURATION FACTOR 1"/>
    <property type="match status" value="1"/>
</dbReference>
<accession>A0ABD5S562</accession>
<evidence type="ECO:0000313" key="3">
    <source>
        <dbReference type="EMBL" id="MFC6726756.1"/>
    </source>
</evidence>
<dbReference type="InterPro" id="IPR009613">
    <property type="entry name" value="LMF"/>
</dbReference>
<feature type="transmembrane region" description="Helical" evidence="1">
    <location>
        <begin position="146"/>
        <end position="165"/>
    </location>
</feature>
<keyword evidence="4" id="KW-1185">Reference proteome</keyword>
<dbReference type="Proteomes" id="UP001596328">
    <property type="component" value="Unassembled WGS sequence"/>
</dbReference>
<feature type="transmembrane region" description="Helical" evidence="1">
    <location>
        <begin position="23"/>
        <end position="44"/>
    </location>
</feature>
<feature type="transmembrane region" description="Helical" evidence="1">
    <location>
        <begin position="177"/>
        <end position="203"/>
    </location>
</feature>
<name>A0ABD5S562_9EURY</name>
<evidence type="ECO:0000313" key="4">
    <source>
        <dbReference type="Proteomes" id="UP001596328"/>
    </source>
</evidence>
<keyword evidence="1" id="KW-0472">Membrane</keyword>
<proteinExistence type="predicted"/>
<evidence type="ECO:0000259" key="2">
    <source>
        <dbReference type="Pfam" id="PF06762"/>
    </source>
</evidence>
<comment type="caution">
    <text evidence="3">The sequence shown here is derived from an EMBL/GenBank/DDBJ whole genome shotgun (WGS) entry which is preliminary data.</text>
</comment>
<feature type="domain" description="Lipase maturation factor 1/2 N-terminal" evidence="2">
    <location>
        <begin position="44"/>
        <end position="195"/>
    </location>
</feature>
<dbReference type="InterPro" id="IPR057434">
    <property type="entry name" value="LMF1/2_N"/>
</dbReference>
<gene>
    <name evidence="3" type="ORF">ACFQE1_20755</name>
</gene>
<feature type="transmembrane region" description="Helical" evidence="1">
    <location>
        <begin position="56"/>
        <end position="77"/>
    </location>
</feature>
<keyword evidence="1" id="KW-1133">Transmembrane helix</keyword>
<evidence type="ECO:0000256" key="1">
    <source>
        <dbReference type="SAM" id="Phobius"/>
    </source>
</evidence>
<dbReference type="EMBL" id="JBHSWU010001366">
    <property type="protein sequence ID" value="MFC6726756.1"/>
    <property type="molecule type" value="Genomic_DNA"/>
</dbReference>
<reference evidence="3 4" key="1">
    <citation type="journal article" date="2019" name="Int. J. Syst. Evol. Microbiol.">
        <title>The Global Catalogue of Microorganisms (GCM) 10K type strain sequencing project: providing services to taxonomists for standard genome sequencing and annotation.</title>
        <authorList>
            <consortium name="The Broad Institute Genomics Platform"/>
            <consortium name="The Broad Institute Genome Sequencing Center for Infectious Disease"/>
            <person name="Wu L."/>
            <person name="Ma J."/>
        </authorList>
    </citation>
    <scope>NUCLEOTIDE SEQUENCE [LARGE SCALE GENOMIC DNA]</scope>
    <source>
        <strain evidence="3 4">NBRC 111368</strain>
    </source>
</reference>
<feature type="non-terminal residue" evidence="3">
    <location>
        <position position="207"/>
    </location>
</feature>
<dbReference type="Pfam" id="PF06762">
    <property type="entry name" value="LMF1"/>
    <property type="match status" value="1"/>
</dbReference>
<keyword evidence="1" id="KW-0812">Transmembrane</keyword>
<sequence>LSAVALVGAPGWLPAPYAVPASMLLWATLWALYLSFVNAGQVFYGFGWESMLLETGFLAIFLGAGGTAAPAVVVWLLRWVLFRNMFGAGLIKLRGDDCWRDLSCMDYHYETQPMPNPVSWYAHNLSGRFHRAEVFGNHVVELAVPFLYFAPQPFAALAGVATILFQGWLTITGNFSWLNALTIVLAVSTFSDGALASVLPVAAPATA</sequence>
<protein>
    <submittedName>
        <fullName evidence="3">Lipase maturation factor family protein</fullName>
    </submittedName>
</protein>
<dbReference type="PANTHER" id="PTHR14463">
    <property type="entry name" value="LIPASE MATURATION FACTOR"/>
    <property type="match status" value="1"/>
</dbReference>
<organism evidence="3 4">
    <name type="scientific">Halobium palmae</name>
    <dbReference type="NCBI Taxonomy" id="1776492"/>
    <lineage>
        <taxon>Archaea</taxon>
        <taxon>Methanobacteriati</taxon>
        <taxon>Methanobacteriota</taxon>
        <taxon>Stenosarchaea group</taxon>
        <taxon>Halobacteria</taxon>
        <taxon>Halobacteriales</taxon>
        <taxon>Haloferacaceae</taxon>
        <taxon>Halobium</taxon>
    </lineage>
</organism>
<feature type="non-terminal residue" evidence="3">
    <location>
        <position position="1"/>
    </location>
</feature>
<dbReference type="AlphaFoldDB" id="A0ABD5S562"/>